<dbReference type="RefSeq" id="WP_163061795.1">
    <property type="nucleotide sequence ID" value="NZ_JAAGLI010000914.1"/>
</dbReference>
<proteinExistence type="predicted"/>
<dbReference type="InterPro" id="IPR035959">
    <property type="entry name" value="RutC-like_sf"/>
</dbReference>
<dbReference type="CDD" id="cd06153">
    <property type="entry name" value="YjgF_YER057c_UK114_like_5"/>
    <property type="match status" value="1"/>
</dbReference>
<name>A0A6L9QPG6_9ACTN</name>
<evidence type="ECO:0000259" key="3">
    <source>
        <dbReference type="Pfam" id="PF21168"/>
    </source>
</evidence>
<feature type="binding site" evidence="2">
    <location>
        <position position="137"/>
    </location>
    <ligand>
        <name>substrate</name>
    </ligand>
</feature>
<dbReference type="Gene3D" id="3.30.1330.40">
    <property type="entry name" value="RutC-like"/>
    <property type="match status" value="1"/>
</dbReference>
<feature type="binding site" evidence="2">
    <location>
        <position position="194"/>
    </location>
    <ligand>
        <name>substrate</name>
    </ligand>
</feature>
<dbReference type="SUPFAM" id="SSF55298">
    <property type="entry name" value="YjgF-like"/>
    <property type="match status" value="1"/>
</dbReference>
<dbReference type="InterPro" id="IPR049368">
    <property type="entry name" value="FkbO_Hyg5-like_N"/>
</dbReference>
<accession>A0A6L9QPG6</accession>
<comment type="caution">
    <text evidence="4">The sequence shown here is derived from an EMBL/GenBank/DDBJ whole genome shotgun (WGS) entry which is preliminary data.</text>
</comment>
<reference evidence="4 5" key="1">
    <citation type="submission" date="2020-01" db="EMBL/GenBank/DDBJ databases">
        <title>Insect and environment-associated Actinomycetes.</title>
        <authorList>
            <person name="Currrie C."/>
            <person name="Chevrette M."/>
            <person name="Carlson C."/>
            <person name="Stubbendieck R."/>
            <person name="Wendt-Pienkowski E."/>
        </authorList>
    </citation>
    <scope>NUCLEOTIDE SEQUENCE [LARGE SCALE GENOMIC DNA]</scope>
    <source>
        <strain evidence="4 5">SID10258</strain>
    </source>
</reference>
<dbReference type="Proteomes" id="UP000475532">
    <property type="component" value="Unassembled WGS sequence"/>
</dbReference>
<organism evidence="4 5">
    <name type="scientific">Actinomadura bangladeshensis</name>
    <dbReference type="NCBI Taxonomy" id="453573"/>
    <lineage>
        <taxon>Bacteria</taxon>
        <taxon>Bacillati</taxon>
        <taxon>Actinomycetota</taxon>
        <taxon>Actinomycetes</taxon>
        <taxon>Streptosporangiales</taxon>
        <taxon>Thermomonosporaceae</taxon>
        <taxon>Actinomadura</taxon>
    </lineage>
</organism>
<dbReference type="EMBL" id="JAAGLI010000914">
    <property type="protein sequence ID" value="NEA27370.1"/>
    <property type="molecule type" value="Genomic_DNA"/>
</dbReference>
<gene>
    <name evidence="4" type="ORF">G3I70_33470</name>
</gene>
<dbReference type="NCBIfam" id="TIGR04444">
    <property type="entry name" value="chori_FkbO_Hyg5"/>
    <property type="match status" value="1"/>
</dbReference>
<feature type="binding site" evidence="2">
    <location>
        <position position="207"/>
    </location>
    <ligand>
        <name>substrate</name>
    </ligand>
</feature>
<sequence length="339" mass="36845">MTGSAVLIPPERQDATESTGLANIRFGAHGARPAVAGGVVEFPIHMTRSREYEFTETWTASRPVTAGVYEELVYAHDAERLFCACRIPGSADYAGQVRRAYCHVFELVDGLGYPDLVRMWNYIGSINAPNGSGMETYRDFCVGRAEAFAHSGKDMPAATGAGSLGDGISLYLLSGRPGSATHIENPVQVPAYRYPVRYGPKSPSFARATRFAPPGRRDGSQRVFISGTASIVGHKTRHAGDVEAQCRVALDNIDQLIGSANLERHDIRVKRDDLSFDAVKVYVRRVEDIPLVARACAGYFDDPATRIAYLNVDICRSDLLVEIEAVASVRTGVRTGSTL</sequence>
<protein>
    <submittedName>
        <fullName evidence="4">Reactive intermediate/imine deaminase</fullName>
    </submittedName>
</protein>
<evidence type="ECO:0000256" key="2">
    <source>
        <dbReference type="PIRSR" id="PIRSR631038-2"/>
    </source>
</evidence>
<feature type="binding site" evidence="2">
    <location>
        <position position="144"/>
    </location>
    <ligand>
        <name>substrate</name>
    </ligand>
</feature>
<evidence type="ECO:0000313" key="5">
    <source>
        <dbReference type="Proteomes" id="UP000475532"/>
    </source>
</evidence>
<evidence type="ECO:0000256" key="1">
    <source>
        <dbReference type="PIRSR" id="PIRSR631038-1"/>
    </source>
</evidence>
<feature type="domain" description="Chorismatase FkbO/Hyg5-like N-terminal" evidence="3">
    <location>
        <begin position="56"/>
        <end position="174"/>
    </location>
</feature>
<dbReference type="Pfam" id="PF21168">
    <property type="entry name" value="FkbO_Hyg5-like_N"/>
    <property type="match status" value="1"/>
</dbReference>
<dbReference type="InterPro" id="IPR031038">
    <property type="entry name" value="Chori_FkbO_Hyg5"/>
</dbReference>
<dbReference type="AlphaFoldDB" id="A0A6L9QPG6"/>
<feature type="active site" description="Proton acceptor" evidence="1">
    <location>
        <position position="322"/>
    </location>
</feature>
<evidence type="ECO:0000313" key="4">
    <source>
        <dbReference type="EMBL" id="NEA27370.1"/>
    </source>
</evidence>